<dbReference type="RefSeq" id="WP_011536359.1">
    <property type="nucleotide sequence ID" value="NZ_CP132921.1"/>
</dbReference>
<feature type="signal peptide" evidence="1">
    <location>
        <begin position="1"/>
        <end position="24"/>
    </location>
</feature>
<protein>
    <submittedName>
        <fullName evidence="2">DUF2790 domain-containing protein</fullName>
    </submittedName>
</protein>
<reference evidence="2 3" key="1">
    <citation type="submission" date="2023-08" db="EMBL/GenBank/DDBJ databases">
        <title>Complete Genome Sequence of Pseudomonas entomophila TVIN A01.</title>
        <authorList>
            <person name="Shelke T."/>
            <person name="Mahar N.S."/>
            <person name="Gupta I."/>
            <person name="Gupta V."/>
        </authorList>
    </citation>
    <scope>NUCLEOTIDE SEQUENCE [LARGE SCALE GENOMIC DNA]</scope>
    <source>
        <strain evidence="2 3">TVIN-A01</strain>
    </source>
</reference>
<keyword evidence="1" id="KW-0732">Signal</keyword>
<evidence type="ECO:0000313" key="2">
    <source>
        <dbReference type="EMBL" id="WMW06310.1"/>
    </source>
</evidence>
<dbReference type="Gene3D" id="2.30.140.50">
    <property type="entry name" value="Protein of unknown function DUF2790"/>
    <property type="match status" value="1"/>
</dbReference>
<dbReference type="GeneID" id="32808296"/>
<name>A0ABY9QQI3_9PSED</name>
<organism evidence="2 3">
    <name type="scientific">Pseudomonas entomophila</name>
    <dbReference type="NCBI Taxonomy" id="312306"/>
    <lineage>
        <taxon>Bacteria</taxon>
        <taxon>Pseudomonadati</taxon>
        <taxon>Pseudomonadota</taxon>
        <taxon>Gammaproteobacteria</taxon>
        <taxon>Pseudomonadales</taxon>
        <taxon>Pseudomonadaceae</taxon>
        <taxon>Pseudomonas</taxon>
    </lineage>
</organism>
<dbReference type="Pfam" id="PF10976">
    <property type="entry name" value="DUF2790"/>
    <property type="match status" value="1"/>
</dbReference>
<dbReference type="Proteomes" id="UP001183127">
    <property type="component" value="Chromosome"/>
</dbReference>
<proteinExistence type="predicted"/>
<dbReference type="EMBL" id="CP132921">
    <property type="protein sequence ID" value="WMW06310.1"/>
    <property type="molecule type" value="Genomic_DNA"/>
</dbReference>
<evidence type="ECO:0000256" key="1">
    <source>
        <dbReference type="SAM" id="SignalP"/>
    </source>
</evidence>
<evidence type="ECO:0000313" key="3">
    <source>
        <dbReference type="Proteomes" id="UP001183127"/>
    </source>
</evidence>
<gene>
    <name evidence="2" type="ORF">RAH46_02975</name>
</gene>
<sequence length="83" mass="8692">MTLRKAFALTATALTLGTSAGAFATEATPYHYGMDLDIAQVVKVDAPASTQGHTGNATLTYRDSSGQLRAVSYVQPTTLANQN</sequence>
<keyword evidence="3" id="KW-1185">Reference proteome</keyword>
<accession>A0ABY9QQI3</accession>
<dbReference type="InterPro" id="IPR021245">
    <property type="entry name" value="DUF2790"/>
</dbReference>
<feature type="chain" id="PRO_5047235083" evidence="1">
    <location>
        <begin position="25"/>
        <end position="83"/>
    </location>
</feature>